<evidence type="ECO:0000259" key="6">
    <source>
        <dbReference type="Pfam" id="PF02631"/>
    </source>
</evidence>
<proteinExistence type="inferred from homology"/>
<dbReference type="Pfam" id="PF21982">
    <property type="entry name" value="RecX_HTH1"/>
    <property type="match status" value="1"/>
</dbReference>
<dbReference type="PANTHER" id="PTHR33602:SF1">
    <property type="entry name" value="REGULATORY PROTEIN RECX FAMILY PROTEIN"/>
    <property type="match status" value="1"/>
</dbReference>
<dbReference type="EMBL" id="RIBS01000002">
    <property type="protein sequence ID" value="RNF85477.1"/>
    <property type="molecule type" value="Genomic_DNA"/>
</dbReference>
<gene>
    <name evidence="5" type="primary">recX</name>
    <name evidence="9" type="ORF">EER27_04955</name>
</gene>
<comment type="caution">
    <text evidence="9">The sequence shown here is derived from an EMBL/GenBank/DDBJ whole genome shotgun (WGS) entry which is preliminary data.</text>
</comment>
<dbReference type="Pfam" id="PF02631">
    <property type="entry name" value="RecX_HTH2"/>
    <property type="match status" value="1"/>
</dbReference>
<dbReference type="InterPro" id="IPR036388">
    <property type="entry name" value="WH-like_DNA-bd_sf"/>
</dbReference>
<feature type="domain" description="RecX third three-helical" evidence="7">
    <location>
        <begin position="110"/>
        <end position="152"/>
    </location>
</feature>
<keyword evidence="4 5" id="KW-0963">Cytoplasm</keyword>
<evidence type="ECO:0000256" key="5">
    <source>
        <dbReference type="HAMAP-Rule" id="MF_01114"/>
    </source>
</evidence>
<dbReference type="InterPro" id="IPR053924">
    <property type="entry name" value="RecX_HTH_2nd"/>
</dbReference>
<name>A0A3M8SVW5_9GAMM</name>
<dbReference type="PANTHER" id="PTHR33602">
    <property type="entry name" value="REGULATORY PROTEIN RECX FAMILY PROTEIN"/>
    <property type="match status" value="1"/>
</dbReference>
<sequence>MDGRTGRRPRKVATPTQRALVLLTRREHSRRELVRKLVARGLDAAEVDAAVENLAQAGWQDDVRFAQSLLRSRAGSGYGPVRVRAELQTHGLGEETVAQAFEAFEGSWEDIAADLVQRRFGADIATNPVQRRKAADLLYRRGFPADCVSAAIRRRTSD</sequence>
<dbReference type="InterPro" id="IPR003783">
    <property type="entry name" value="Regulatory_RecX"/>
</dbReference>
<dbReference type="InterPro" id="IPR053925">
    <property type="entry name" value="RecX_HTH_3rd"/>
</dbReference>
<protein>
    <recommendedName>
        <fullName evidence="3 5">Regulatory protein RecX</fullName>
    </recommendedName>
</protein>
<dbReference type="GO" id="GO:0005737">
    <property type="term" value="C:cytoplasm"/>
    <property type="evidence" value="ECO:0007669"/>
    <property type="project" value="UniProtKB-SubCell"/>
</dbReference>
<dbReference type="InterPro" id="IPR053926">
    <property type="entry name" value="RecX_HTH_1st"/>
</dbReference>
<feature type="domain" description="RecX first three-helical" evidence="8">
    <location>
        <begin position="17"/>
        <end position="53"/>
    </location>
</feature>
<accession>A0A3M8SVW5</accession>
<dbReference type="HAMAP" id="MF_01114">
    <property type="entry name" value="RecX"/>
    <property type="match status" value="1"/>
</dbReference>
<evidence type="ECO:0000256" key="1">
    <source>
        <dbReference type="ARBA" id="ARBA00004496"/>
    </source>
</evidence>
<feature type="domain" description="RecX second three-helical" evidence="6">
    <location>
        <begin position="61"/>
        <end position="100"/>
    </location>
</feature>
<dbReference type="Proteomes" id="UP000267049">
    <property type="component" value="Unassembled WGS sequence"/>
</dbReference>
<evidence type="ECO:0000259" key="7">
    <source>
        <dbReference type="Pfam" id="PF21981"/>
    </source>
</evidence>
<keyword evidence="10" id="KW-1185">Reference proteome</keyword>
<evidence type="ECO:0000313" key="9">
    <source>
        <dbReference type="EMBL" id="RNF85477.1"/>
    </source>
</evidence>
<evidence type="ECO:0000313" key="10">
    <source>
        <dbReference type="Proteomes" id="UP000267049"/>
    </source>
</evidence>
<reference evidence="9 10" key="1">
    <citation type="submission" date="2018-11" db="EMBL/GenBank/DDBJ databases">
        <title>Lysobacter cryohumiis sp. nov., isolated from soil in the Tianshan Mountains, Xinjiang, China.</title>
        <authorList>
            <person name="Luo Y."/>
            <person name="Sheng H."/>
        </authorList>
    </citation>
    <scope>NUCLEOTIDE SEQUENCE [LARGE SCALE GENOMIC DNA]</scope>
    <source>
        <strain evidence="9 10">ZS60</strain>
    </source>
</reference>
<dbReference type="Gene3D" id="1.10.10.10">
    <property type="entry name" value="Winged helix-like DNA-binding domain superfamily/Winged helix DNA-binding domain"/>
    <property type="match status" value="3"/>
</dbReference>
<dbReference type="OrthoDB" id="7066780at2"/>
<evidence type="ECO:0000256" key="2">
    <source>
        <dbReference type="ARBA" id="ARBA00009695"/>
    </source>
</evidence>
<evidence type="ECO:0000259" key="8">
    <source>
        <dbReference type="Pfam" id="PF21982"/>
    </source>
</evidence>
<dbReference type="AlphaFoldDB" id="A0A3M8SVW5"/>
<comment type="similarity">
    <text evidence="2 5">Belongs to the RecX family.</text>
</comment>
<evidence type="ECO:0000256" key="4">
    <source>
        <dbReference type="ARBA" id="ARBA00022490"/>
    </source>
</evidence>
<dbReference type="Pfam" id="PF21981">
    <property type="entry name" value="RecX_HTH3"/>
    <property type="match status" value="1"/>
</dbReference>
<evidence type="ECO:0000256" key="3">
    <source>
        <dbReference type="ARBA" id="ARBA00018111"/>
    </source>
</evidence>
<organism evidence="9 10">
    <name type="scientific">Montanilutibacter psychrotolerans</name>
    <dbReference type="NCBI Taxonomy" id="1327343"/>
    <lineage>
        <taxon>Bacteria</taxon>
        <taxon>Pseudomonadati</taxon>
        <taxon>Pseudomonadota</taxon>
        <taxon>Gammaproteobacteria</taxon>
        <taxon>Lysobacterales</taxon>
        <taxon>Lysobacteraceae</taxon>
        <taxon>Montanilutibacter</taxon>
    </lineage>
</organism>
<comment type="function">
    <text evidence="5">Modulates RecA activity.</text>
</comment>
<comment type="subcellular location">
    <subcellularLocation>
        <location evidence="1 5">Cytoplasm</location>
    </subcellularLocation>
</comment>
<dbReference type="GO" id="GO:0006282">
    <property type="term" value="P:regulation of DNA repair"/>
    <property type="evidence" value="ECO:0007669"/>
    <property type="project" value="UniProtKB-UniRule"/>
</dbReference>